<dbReference type="PANTHER" id="PTHR14269">
    <property type="entry name" value="CDP-DIACYLGLYCEROL--GLYCEROL-3-PHOSPHATE 3-PHOSPHATIDYLTRANSFERASE-RELATED"/>
    <property type="match status" value="1"/>
</dbReference>
<feature type="compositionally biased region" description="Polar residues" evidence="1">
    <location>
        <begin position="42"/>
        <end position="51"/>
    </location>
</feature>
<dbReference type="Gene3D" id="3.40.50.1000">
    <property type="entry name" value="HAD superfamily/HAD-like"/>
    <property type="match status" value="2"/>
</dbReference>
<accession>A0AAD5WRT6</accession>
<sequence>MSTSPSVSLPGETMRRSFMRHRRPSATSELTSIVNKTRRKSNIASQNSPTKTKTKAIVTEIPTHSTMDSASKTPSGNQISNFGFAFDIDGVLMQKSTPIPGASECLRYLHDKEIPFILLTNGGGKTESARIQDLSEKLKVPLTLDNFVQAHTPFRTLEHLKGKTILVTGGDPIKCREISKSYGFKSVVIPGDLHVHHRSIWPFHYYPLDDAYRPEDYADDLPKPVREPGVDTEDTLKIDAIFVFNDPRDWALDIQIITDLLISRQGYLGTRSNKNGDKSLPNAGWQQDGQPQIYFSHQDLHWSTGYHMPRLGQGAFQGALCGVWDLMTKGKPLVKTTIGKPHAETYFYAERVIHHYRKLVLGEEGDRSNKLKRVWMVGDNTNSDIKGANDFSGKSSAQWPSMLVRTGVWHPERDGEPNPKPTAGIFDDVMHAVKYALEFETKELGKEGKDGWTDF</sequence>
<protein>
    <submittedName>
        <fullName evidence="2">HAD-superfamily subfamily IIA hydrolase</fullName>
    </submittedName>
</protein>
<dbReference type="GO" id="GO:0016787">
    <property type="term" value="F:hydrolase activity"/>
    <property type="evidence" value="ECO:0007669"/>
    <property type="project" value="UniProtKB-KW"/>
</dbReference>
<evidence type="ECO:0000313" key="3">
    <source>
        <dbReference type="Proteomes" id="UP001201980"/>
    </source>
</evidence>
<dbReference type="InterPro" id="IPR050324">
    <property type="entry name" value="CDP-alcohol_PTase-I"/>
</dbReference>
<dbReference type="Pfam" id="PF13344">
    <property type="entry name" value="Hydrolase_6"/>
    <property type="match status" value="1"/>
</dbReference>
<dbReference type="InterPro" id="IPR023214">
    <property type="entry name" value="HAD_sf"/>
</dbReference>
<feature type="region of interest" description="Disordered" evidence="1">
    <location>
        <begin position="1"/>
        <end position="54"/>
    </location>
</feature>
<dbReference type="Proteomes" id="UP001201980">
    <property type="component" value="Unassembled WGS sequence"/>
</dbReference>
<keyword evidence="3" id="KW-1185">Reference proteome</keyword>
<dbReference type="PANTHER" id="PTHR14269:SF57">
    <property type="entry name" value="SUPERFAMILY HYDROLASE, PUTATIVE (AFU_ORTHOLOGUE AFUA_2G02580)-RELATED"/>
    <property type="match status" value="1"/>
</dbReference>
<dbReference type="NCBIfam" id="TIGR01456">
    <property type="entry name" value="CECR5"/>
    <property type="match status" value="1"/>
</dbReference>
<evidence type="ECO:0000256" key="1">
    <source>
        <dbReference type="SAM" id="MobiDB-lite"/>
    </source>
</evidence>
<name>A0AAD5WRT6_9PEZI</name>
<evidence type="ECO:0000313" key="2">
    <source>
        <dbReference type="EMBL" id="KAJ2902216.1"/>
    </source>
</evidence>
<dbReference type="EMBL" id="JAKWBI020000119">
    <property type="protein sequence ID" value="KAJ2902216.1"/>
    <property type="molecule type" value="Genomic_DNA"/>
</dbReference>
<comment type="caution">
    <text evidence="2">The sequence shown here is derived from an EMBL/GenBank/DDBJ whole genome shotgun (WGS) entry which is preliminary data.</text>
</comment>
<proteinExistence type="predicted"/>
<feature type="compositionally biased region" description="Polar residues" evidence="1">
    <location>
        <begin position="25"/>
        <end position="35"/>
    </location>
</feature>
<dbReference type="GO" id="GO:0005739">
    <property type="term" value="C:mitochondrion"/>
    <property type="evidence" value="ECO:0007669"/>
    <property type="project" value="TreeGrafter"/>
</dbReference>
<dbReference type="InterPro" id="IPR036412">
    <property type="entry name" value="HAD-like_sf"/>
</dbReference>
<dbReference type="SUPFAM" id="SSF56784">
    <property type="entry name" value="HAD-like"/>
    <property type="match status" value="1"/>
</dbReference>
<gene>
    <name evidence="2" type="ORF">MKZ38_000818</name>
</gene>
<dbReference type="GO" id="GO:0046474">
    <property type="term" value="P:glycerophospholipid biosynthetic process"/>
    <property type="evidence" value="ECO:0007669"/>
    <property type="project" value="TreeGrafter"/>
</dbReference>
<dbReference type="Pfam" id="PF13242">
    <property type="entry name" value="Hydrolase_like"/>
    <property type="match status" value="1"/>
</dbReference>
<dbReference type="AlphaFoldDB" id="A0AAD5WRT6"/>
<dbReference type="InterPro" id="IPR006353">
    <property type="entry name" value="HAD-SF_hydro_IIA_CECR5"/>
</dbReference>
<dbReference type="InterPro" id="IPR006357">
    <property type="entry name" value="HAD-SF_hydro_IIA"/>
</dbReference>
<reference evidence="2" key="1">
    <citation type="submission" date="2022-07" db="EMBL/GenBank/DDBJ databases">
        <title>Draft genome sequence of Zalerion maritima ATCC 34329, a (micro)plastics degrading marine fungus.</title>
        <authorList>
            <person name="Paco A."/>
            <person name="Goncalves M.F.M."/>
            <person name="Rocha-Santos T.A.P."/>
            <person name="Alves A."/>
        </authorList>
    </citation>
    <scope>NUCLEOTIDE SEQUENCE</scope>
    <source>
        <strain evidence="2">ATCC 34329</strain>
    </source>
</reference>
<dbReference type="NCBIfam" id="TIGR01460">
    <property type="entry name" value="HAD-SF-IIA"/>
    <property type="match status" value="1"/>
</dbReference>
<keyword evidence="2" id="KW-0378">Hydrolase</keyword>
<organism evidence="2 3">
    <name type="scientific">Zalerion maritima</name>
    <dbReference type="NCBI Taxonomy" id="339359"/>
    <lineage>
        <taxon>Eukaryota</taxon>
        <taxon>Fungi</taxon>
        <taxon>Dikarya</taxon>
        <taxon>Ascomycota</taxon>
        <taxon>Pezizomycotina</taxon>
        <taxon>Sordariomycetes</taxon>
        <taxon>Lulworthiomycetidae</taxon>
        <taxon>Lulworthiales</taxon>
        <taxon>Lulworthiaceae</taxon>
        <taxon>Zalerion</taxon>
    </lineage>
</organism>